<accession>D5RG50</accession>
<name>D5RG50_9PROT</name>
<gene>
    <name evidence="2" type="ORF">HMPREF0731_0059</name>
</gene>
<dbReference type="PANTHER" id="PTHR44809:SF1">
    <property type="entry name" value="PROTEIN O-MANNOSYL-TRANSFERASE TMTC1"/>
    <property type="match status" value="1"/>
</dbReference>
<feature type="non-terminal residue" evidence="2">
    <location>
        <position position="1"/>
    </location>
</feature>
<dbReference type="EMBL" id="ADVL01000017">
    <property type="protein sequence ID" value="EFH13718.1"/>
    <property type="molecule type" value="Genomic_DNA"/>
</dbReference>
<protein>
    <submittedName>
        <fullName evidence="2">Tetratricopeptide repeat protein</fullName>
    </submittedName>
</protein>
<dbReference type="InterPro" id="IPR011990">
    <property type="entry name" value="TPR-like_helical_dom_sf"/>
</dbReference>
<dbReference type="Gene3D" id="3.40.50.2000">
    <property type="entry name" value="Glycogen Phosphorylase B"/>
    <property type="match status" value="1"/>
</dbReference>
<dbReference type="PANTHER" id="PTHR44809">
    <property type="match status" value="1"/>
</dbReference>
<dbReference type="HOGENOM" id="CLU_710852_0_0_5"/>
<dbReference type="RefSeq" id="WP_007005683.1">
    <property type="nucleotide sequence ID" value="NZ_GG770784.1"/>
</dbReference>
<dbReference type="AlphaFoldDB" id="D5RG50"/>
<keyword evidence="1" id="KW-0802">TPR repeat</keyword>
<dbReference type="SMART" id="SM00028">
    <property type="entry name" value="TPR"/>
    <property type="match status" value="3"/>
</dbReference>
<comment type="caution">
    <text evidence="2">The sequence shown here is derived from an EMBL/GenBank/DDBJ whole genome shotgun (WGS) entry which is preliminary data.</text>
</comment>
<dbReference type="SUPFAM" id="SSF53756">
    <property type="entry name" value="UDP-Glycosyltransferase/glycogen phosphorylase"/>
    <property type="match status" value="1"/>
</dbReference>
<dbReference type="InterPro" id="IPR052943">
    <property type="entry name" value="TMTC_O-mannosyl-trnsfr"/>
</dbReference>
<dbReference type="Pfam" id="PF14559">
    <property type="entry name" value="TPR_19"/>
    <property type="match status" value="1"/>
</dbReference>
<evidence type="ECO:0000313" key="2">
    <source>
        <dbReference type="EMBL" id="EFH13718.1"/>
    </source>
</evidence>
<dbReference type="InterPro" id="IPR019734">
    <property type="entry name" value="TPR_rpt"/>
</dbReference>
<evidence type="ECO:0000256" key="1">
    <source>
        <dbReference type="PROSITE-ProRule" id="PRU00339"/>
    </source>
</evidence>
<proteinExistence type="predicted"/>
<reference evidence="2 3" key="1">
    <citation type="submission" date="2010-04" db="EMBL/GenBank/DDBJ databases">
        <authorList>
            <person name="Qin X."/>
            <person name="Bachman B."/>
            <person name="Battles P."/>
            <person name="Bell A."/>
            <person name="Bess C."/>
            <person name="Bickham C."/>
            <person name="Chaboub L."/>
            <person name="Chen D."/>
            <person name="Coyle M."/>
            <person name="Deiros D.R."/>
            <person name="Dinh H."/>
            <person name="Forbes L."/>
            <person name="Fowler G."/>
            <person name="Francisco L."/>
            <person name="Fu Q."/>
            <person name="Gubbala S."/>
            <person name="Hale W."/>
            <person name="Han Y."/>
            <person name="Hemphill L."/>
            <person name="Highlander S.K."/>
            <person name="Hirani K."/>
            <person name="Hogues M."/>
            <person name="Jackson L."/>
            <person name="Jakkamsetti A."/>
            <person name="Javaid M."/>
            <person name="Jiang H."/>
            <person name="Korchina V."/>
            <person name="Kovar C."/>
            <person name="Lara F."/>
            <person name="Lee S."/>
            <person name="Mata R."/>
            <person name="Mathew T."/>
            <person name="Moen C."/>
            <person name="Morales K."/>
            <person name="Munidasa M."/>
            <person name="Nazareth L."/>
            <person name="Ngo R."/>
            <person name="Nguyen L."/>
            <person name="Okwuonu G."/>
            <person name="Ongeri F."/>
            <person name="Patil S."/>
            <person name="Petrosino J."/>
            <person name="Pham C."/>
            <person name="Pham P."/>
            <person name="Pu L.-L."/>
            <person name="Puazo M."/>
            <person name="Raj R."/>
            <person name="Reid J."/>
            <person name="Rouhana J."/>
            <person name="Saada N."/>
            <person name="Shang Y."/>
            <person name="Simmons D."/>
            <person name="Thornton R."/>
            <person name="Warren J."/>
            <person name="Weissenberger G."/>
            <person name="Zhang J."/>
            <person name="Zhang L."/>
            <person name="Zhou C."/>
            <person name="Zhu D."/>
            <person name="Muzny D."/>
            <person name="Worley K."/>
            <person name="Gibbs R."/>
        </authorList>
    </citation>
    <scope>NUCLEOTIDE SEQUENCE [LARGE SCALE GENOMIC DNA]</scope>
    <source>
        <strain evidence="2 3">ATCC 49957</strain>
    </source>
</reference>
<feature type="repeat" description="TPR" evidence="1">
    <location>
        <begin position="5"/>
        <end position="38"/>
    </location>
</feature>
<evidence type="ECO:0000313" key="3">
    <source>
        <dbReference type="Proteomes" id="UP000005324"/>
    </source>
</evidence>
<dbReference type="Gene3D" id="1.25.40.10">
    <property type="entry name" value="Tetratricopeptide repeat domain"/>
    <property type="match status" value="2"/>
</dbReference>
<sequence length="388" mass="41903">RPGHADGWFNLALLRRRRGRGEAALEALRQAVALRPQDVGAVTELANLLTEQGWHEAALEMARRAAALAPDDPASWTNLGRTLLTLGHYAEGWDAYDRRLREPDHVDRSHNLPEWRGEALPAGERVLVWREQGVGDEVMFASILPPLLAAGHPLVLLCHPRLWAAFGRAFPGLPLLGDGPLPAAVTRQVSIVGLARLFRRQEADFAAQRPYLTAEPGLRALLRRRYAGGAGARLLGLSWRSTHPVTGAARSLPLATLAALARPGWRLVSLQYGEAAALRAEAEAAGLDLLVDDGVDARESLELGLAQIAAMDHVVSIDNSAAHFAGALGLPCELLLPPVAEWRWQAGRADSPWYPTLRLWRRAAGEGWEAPVARLAAALPAAAPGEIS</sequence>
<dbReference type="PROSITE" id="PS50005">
    <property type="entry name" value="TPR"/>
    <property type="match status" value="1"/>
</dbReference>
<organism evidence="2 3">
    <name type="scientific">Pseudoroseomonas cervicalis ATCC 49957</name>
    <dbReference type="NCBI Taxonomy" id="525371"/>
    <lineage>
        <taxon>Bacteria</taxon>
        <taxon>Pseudomonadati</taxon>
        <taxon>Pseudomonadota</taxon>
        <taxon>Alphaproteobacteria</taxon>
        <taxon>Acetobacterales</taxon>
        <taxon>Roseomonadaceae</taxon>
        <taxon>Roseomonas</taxon>
    </lineage>
</organism>
<dbReference type="Proteomes" id="UP000005324">
    <property type="component" value="Unassembled WGS sequence"/>
</dbReference>
<keyword evidence="3" id="KW-1185">Reference proteome</keyword>
<dbReference type="SUPFAM" id="SSF48452">
    <property type="entry name" value="TPR-like"/>
    <property type="match status" value="1"/>
</dbReference>